<dbReference type="EMBL" id="JAOQJX010000002">
    <property type="protein sequence ID" value="MCU6746445.1"/>
    <property type="molecule type" value="Genomic_DNA"/>
</dbReference>
<reference evidence="2 3" key="1">
    <citation type="journal article" date="2021" name="ISME Commun">
        <title>Automated analysis of genomic sequences facilitates high-throughput and comprehensive description of bacteria.</title>
        <authorList>
            <person name="Hitch T.C.A."/>
        </authorList>
    </citation>
    <scope>NUCLEOTIDE SEQUENCE [LARGE SCALE GENOMIC DNA]</scope>
    <source>
        <strain evidence="2 3">H2_18</strain>
    </source>
</reference>
<keyword evidence="1" id="KW-0472">Membrane</keyword>
<keyword evidence="1" id="KW-1133">Transmembrane helix</keyword>
<dbReference type="RefSeq" id="WP_059068595.1">
    <property type="nucleotide sequence ID" value="NZ_JAOQJX010000002.1"/>
</dbReference>
<gene>
    <name evidence="2" type="ORF">OCV51_02020</name>
</gene>
<protein>
    <submittedName>
        <fullName evidence="2">DHHW family protein</fullName>
    </submittedName>
</protein>
<organism evidence="2 3">
    <name type="scientific">Faecalicatena acetigenes</name>
    <dbReference type="NCBI Taxonomy" id="2981790"/>
    <lineage>
        <taxon>Bacteria</taxon>
        <taxon>Bacillati</taxon>
        <taxon>Bacillota</taxon>
        <taxon>Clostridia</taxon>
        <taxon>Lachnospirales</taxon>
        <taxon>Lachnospiraceae</taxon>
        <taxon>Faecalicatena</taxon>
    </lineage>
</organism>
<proteinExistence type="predicted"/>
<name>A0ABT2T843_9FIRM</name>
<evidence type="ECO:0000256" key="1">
    <source>
        <dbReference type="SAM" id="Phobius"/>
    </source>
</evidence>
<keyword evidence="3" id="KW-1185">Reference proteome</keyword>
<dbReference type="Proteomes" id="UP001652394">
    <property type="component" value="Unassembled WGS sequence"/>
</dbReference>
<dbReference type="InterPro" id="IPR025945">
    <property type="entry name" value="DHHW"/>
</dbReference>
<sequence>MGEKNRKKKGKIENLIGTIFILCLLLIMVLNILLPDKEMSEEENRMLTEKPKLDWSSVTGGNFMESYENYLSDQFVGRNAWRSVKIFLDRLGGSREENGVLIGRKGQLLEKIEVPDKENLSANIEAIQGFMQAYPDIPVSMLLVPDAANILSDTIPPLATVEDQTQLINQVRKELGESVNWVDAVSVLNKHKSEKIYYKTDPHWTALGAFYTFHEAAKALDIDKDFASGYVAHPVTDSFNGTLAAKSGVNLDVKETIDIYVPKDEDNDVIVNYVDEQRRTTSIYDSAKLKTRDKYGVYLGGNSSVIDIKTVSSSSRRLLLVKDSFANCFVQFLTPYFREIILVDPRYYGGNIQNIMENYRITDVMFLYSGNTFFSDNSISGVFASE</sequence>
<comment type="caution">
    <text evidence="2">The sequence shown here is derived from an EMBL/GenBank/DDBJ whole genome shotgun (WGS) entry which is preliminary data.</text>
</comment>
<dbReference type="Pfam" id="PF14286">
    <property type="entry name" value="DHHW"/>
    <property type="match status" value="1"/>
</dbReference>
<evidence type="ECO:0000313" key="2">
    <source>
        <dbReference type="EMBL" id="MCU6746445.1"/>
    </source>
</evidence>
<accession>A0ABT2T843</accession>
<feature type="transmembrane region" description="Helical" evidence="1">
    <location>
        <begin position="12"/>
        <end position="34"/>
    </location>
</feature>
<evidence type="ECO:0000313" key="3">
    <source>
        <dbReference type="Proteomes" id="UP001652394"/>
    </source>
</evidence>
<keyword evidence="1" id="KW-0812">Transmembrane</keyword>